<dbReference type="InterPro" id="IPR013563">
    <property type="entry name" value="Oligopep_ABC_C"/>
</dbReference>
<evidence type="ECO:0000313" key="11">
    <source>
        <dbReference type="Proteomes" id="UP000720508"/>
    </source>
</evidence>
<protein>
    <submittedName>
        <fullName evidence="10">ABC transporter ATP-binding protein</fullName>
    </submittedName>
</protein>
<dbReference type="Pfam" id="PF08352">
    <property type="entry name" value="oligo_HPY"/>
    <property type="match status" value="1"/>
</dbReference>
<gene>
    <name evidence="10" type="ORF">KN815_01630</name>
</gene>
<dbReference type="PANTHER" id="PTHR43297">
    <property type="entry name" value="OLIGOPEPTIDE TRANSPORT ATP-BINDING PROTEIN APPD"/>
    <property type="match status" value="1"/>
</dbReference>
<dbReference type="InterPro" id="IPR017871">
    <property type="entry name" value="ABC_transporter-like_CS"/>
</dbReference>
<keyword evidence="4" id="KW-1003">Cell membrane</keyword>
<keyword evidence="11" id="KW-1185">Reference proteome</keyword>
<evidence type="ECO:0000259" key="9">
    <source>
        <dbReference type="PROSITE" id="PS50893"/>
    </source>
</evidence>
<evidence type="ECO:0000256" key="7">
    <source>
        <dbReference type="ARBA" id="ARBA00023136"/>
    </source>
</evidence>
<evidence type="ECO:0000256" key="3">
    <source>
        <dbReference type="ARBA" id="ARBA00022448"/>
    </source>
</evidence>
<dbReference type="CDD" id="cd03257">
    <property type="entry name" value="ABC_NikE_OppD_transporters"/>
    <property type="match status" value="1"/>
</dbReference>
<keyword evidence="5" id="KW-0547">Nucleotide-binding</keyword>
<evidence type="ECO:0000256" key="1">
    <source>
        <dbReference type="ARBA" id="ARBA00004202"/>
    </source>
</evidence>
<comment type="similarity">
    <text evidence="2">Belongs to the ABC transporter superfamily.</text>
</comment>
<evidence type="ECO:0000256" key="2">
    <source>
        <dbReference type="ARBA" id="ARBA00005417"/>
    </source>
</evidence>
<evidence type="ECO:0000313" key="10">
    <source>
        <dbReference type="EMBL" id="MBU3862851.1"/>
    </source>
</evidence>
<comment type="caution">
    <text evidence="10">The sequence shown here is derived from an EMBL/GenBank/DDBJ whole genome shotgun (WGS) entry which is preliminary data.</text>
</comment>
<dbReference type="PROSITE" id="PS00211">
    <property type="entry name" value="ABC_TRANSPORTER_1"/>
    <property type="match status" value="1"/>
</dbReference>
<evidence type="ECO:0000256" key="4">
    <source>
        <dbReference type="ARBA" id="ARBA00022475"/>
    </source>
</evidence>
<accession>A0ABS6C7H5</accession>
<dbReference type="InterPro" id="IPR003439">
    <property type="entry name" value="ABC_transporter-like_ATP-bd"/>
</dbReference>
<dbReference type="PROSITE" id="PS50893">
    <property type="entry name" value="ABC_TRANSPORTER_2"/>
    <property type="match status" value="1"/>
</dbReference>
<evidence type="ECO:0000256" key="6">
    <source>
        <dbReference type="ARBA" id="ARBA00022840"/>
    </source>
</evidence>
<dbReference type="Proteomes" id="UP000720508">
    <property type="component" value="Unassembled WGS sequence"/>
</dbReference>
<dbReference type="EMBL" id="JAHLEM010000012">
    <property type="protein sequence ID" value="MBU3862851.1"/>
    <property type="molecule type" value="Genomic_DNA"/>
</dbReference>
<comment type="subcellular location">
    <subcellularLocation>
        <location evidence="1">Cell membrane</location>
        <topology evidence="1">Peripheral membrane protein</topology>
    </subcellularLocation>
</comment>
<reference evidence="10 11" key="1">
    <citation type="submission" date="2021-06" db="EMBL/GenBank/DDBJ databases">
        <authorList>
            <person name="Pan X."/>
        </authorList>
    </citation>
    <scope>NUCLEOTIDE SEQUENCE [LARGE SCALE GENOMIC DNA]</scope>
    <source>
        <strain evidence="10 11">4503</strain>
    </source>
</reference>
<keyword evidence="3" id="KW-0813">Transport</keyword>
<dbReference type="InterPro" id="IPR003593">
    <property type="entry name" value="AAA+_ATPase"/>
</dbReference>
<evidence type="ECO:0000256" key="8">
    <source>
        <dbReference type="SAM" id="MobiDB-lite"/>
    </source>
</evidence>
<dbReference type="InterPro" id="IPR050388">
    <property type="entry name" value="ABC_Ni/Peptide_Import"/>
</dbReference>
<feature type="region of interest" description="Disordered" evidence="8">
    <location>
        <begin position="283"/>
        <end position="302"/>
    </location>
</feature>
<evidence type="ECO:0000256" key="5">
    <source>
        <dbReference type="ARBA" id="ARBA00022741"/>
    </source>
</evidence>
<dbReference type="RefSeq" id="WP_216339419.1">
    <property type="nucleotide sequence ID" value="NZ_JAHLEM010000012.1"/>
</dbReference>
<dbReference type="PANTHER" id="PTHR43297:SF2">
    <property type="entry name" value="DIPEPTIDE TRANSPORT ATP-BINDING PROTEIN DPPD"/>
    <property type="match status" value="1"/>
</dbReference>
<keyword evidence="6 10" id="KW-0067">ATP-binding</keyword>
<keyword evidence="7" id="KW-0472">Membrane</keyword>
<dbReference type="NCBIfam" id="TIGR01727">
    <property type="entry name" value="oligo_HPY"/>
    <property type="match status" value="1"/>
</dbReference>
<dbReference type="GO" id="GO:0005524">
    <property type="term" value="F:ATP binding"/>
    <property type="evidence" value="ECO:0007669"/>
    <property type="project" value="UniProtKB-KW"/>
</dbReference>
<feature type="domain" description="ABC transporter" evidence="9">
    <location>
        <begin position="22"/>
        <end position="270"/>
    </location>
</feature>
<name>A0ABS6C7H5_9ACTN</name>
<organism evidence="10 11">
    <name type="scientific">Streptomyces niphimycinicus</name>
    <dbReference type="NCBI Taxonomy" id="2842201"/>
    <lineage>
        <taxon>Bacteria</taxon>
        <taxon>Bacillati</taxon>
        <taxon>Actinomycetota</taxon>
        <taxon>Actinomycetes</taxon>
        <taxon>Kitasatosporales</taxon>
        <taxon>Streptomycetaceae</taxon>
        <taxon>Streptomyces</taxon>
    </lineage>
</organism>
<sequence length="357" mass="38381">MTSLTSDTGNDRPDTATDLLSVRDLTVEYRTDTGHAAAVERLSFDVHEGETLALVGESGSGKSAAAMALMGLLPPSARVSGSLRFRGRELLGLPERELRAVRGRQIGIIFQDALAALNPMMTVGDQITEAVAVHAPGLGRDALTERAIDLLGLVGIPAPRSRLHAYPHEFSGGMRQRVMIAIGMANEPDLLIADEPTTALDVTVQAQILDVLRHVQERTGTSVLLITHDLGVVAGVADRVMVMYGGRNLECGDAESVFYRPAHPYTRALLDALPRIDRRVPRLTQIPGQPDPPGRRPRGCPFQPRCSHALPEVCGTEIGAAVRLSDLHTTGCVRTHEIALATDRDIALATDREGDAR</sequence>
<proteinExistence type="inferred from homology"/>
<dbReference type="Pfam" id="PF00005">
    <property type="entry name" value="ABC_tran"/>
    <property type="match status" value="1"/>
</dbReference>
<dbReference type="SMART" id="SM00382">
    <property type="entry name" value="AAA"/>
    <property type="match status" value="1"/>
</dbReference>